<organism evidence="3 4">
    <name type="scientific">Oerskovia paurometabola</name>
    <dbReference type="NCBI Taxonomy" id="162170"/>
    <lineage>
        <taxon>Bacteria</taxon>
        <taxon>Bacillati</taxon>
        <taxon>Actinomycetota</taxon>
        <taxon>Actinomycetes</taxon>
        <taxon>Micrococcales</taxon>
        <taxon>Cellulomonadaceae</taxon>
        <taxon>Oerskovia</taxon>
    </lineage>
</organism>
<feature type="compositionally biased region" description="Acidic residues" evidence="1">
    <location>
        <begin position="187"/>
        <end position="201"/>
    </location>
</feature>
<keyword evidence="2" id="KW-1133">Transmembrane helix</keyword>
<evidence type="ECO:0000256" key="1">
    <source>
        <dbReference type="SAM" id="MobiDB-lite"/>
    </source>
</evidence>
<feature type="transmembrane region" description="Helical" evidence="2">
    <location>
        <begin position="51"/>
        <end position="78"/>
    </location>
</feature>
<dbReference type="EMBL" id="JBHSTM010000005">
    <property type="protein sequence ID" value="MFC6425032.1"/>
    <property type="molecule type" value="Genomic_DNA"/>
</dbReference>
<name>A0ABW1XB56_9CELL</name>
<reference evidence="4" key="1">
    <citation type="journal article" date="2019" name="Int. J. Syst. Evol. Microbiol.">
        <title>The Global Catalogue of Microorganisms (GCM) 10K type strain sequencing project: providing services to taxonomists for standard genome sequencing and annotation.</title>
        <authorList>
            <consortium name="The Broad Institute Genomics Platform"/>
            <consortium name="The Broad Institute Genome Sequencing Center for Infectious Disease"/>
            <person name="Wu L."/>
            <person name="Ma J."/>
        </authorList>
    </citation>
    <scope>NUCLEOTIDE SEQUENCE [LARGE SCALE GENOMIC DNA]</scope>
    <source>
        <strain evidence="4">CCUG 47105</strain>
    </source>
</reference>
<feature type="compositionally biased region" description="Pro residues" evidence="1">
    <location>
        <begin position="305"/>
        <end position="321"/>
    </location>
</feature>
<feature type="region of interest" description="Disordered" evidence="1">
    <location>
        <begin position="1"/>
        <end position="30"/>
    </location>
</feature>
<keyword evidence="4" id="KW-1185">Reference proteome</keyword>
<feature type="compositionally biased region" description="Gly residues" evidence="1">
    <location>
        <begin position="323"/>
        <end position="340"/>
    </location>
</feature>
<keyword evidence="2" id="KW-0812">Transmembrane</keyword>
<protein>
    <submittedName>
        <fullName evidence="3">Uncharacterized protein</fullName>
    </submittedName>
</protein>
<evidence type="ECO:0000313" key="3">
    <source>
        <dbReference type="EMBL" id="MFC6425032.1"/>
    </source>
</evidence>
<feature type="compositionally biased region" description="Gly residues" evidence="1">
    <location>
        <begin position="351"/>
        <end position="365"/>
    </location>
</feature>
<evidence type="ECO:0000313" key="4">
    <source>
        <dbReference type="Proteomes" id="UP001596305"/>
    </source>
</evidence>
<feature type="region of interest" description="Disordered" evidence="1">
    <location>
        <begin position="244"/>
        <end position="371"/>
    </location>
</feature>
<feature type="compositionally biased region" description="Low complexity" evidence="1">
    <location>
        <begin position="262"/>
        <end position="287"/>
    </location>
</feature>
<comment type="caution">
    <text evidence="3">The sequence shown here is derived from an EMBL/GenBank/DDBJ whole genome shotgun (WGS) entry which is preliminary data.</text>
</comment>
<sequence>MTSHRPPSISPTARDAPAPGAADDDLDEKPPGLSVTQVVASALAAVSSTVLLSYLGVAGTIIGAGVASVLTVVGNNLYTRSILKTRRQMKAAMKAGVVLPVGKNGRKVLLPTLAGSHSASDGRADDTTESTGVLPAVGADGQAADTAVLSADDVGGTRLDDLRTAATDGPDDGTDGQQDGVTSDDTRDGDDTDGDDTDGDDTTSRRPSRKTLILSAVGVFLVLIVGVTLVEVVAGRPLSEILRGEEGSGTSISHVVSREPATTGDTGDTTGDTTDNSTDAPSSGTTPSPAPSEVPTQAPTDAPTTPEPEPTTPVTPEPNPTPGTGGDTGGTGGTGAGSGSGATDLEQQPGTGAGTGAGSTPGTGTSGSATS</sequence>
<feature type="region of interest" description="Disordered" evidence="1">
    <location>
        <begin position="160"/>
        <end position="206"/>
    </location>
</feature>
<proteinExistence type="predicted"/>
<gene>
    <name evidence="3" type="ORF">ACFP71_09350</name>
</gene>
<keyword evidence="2" id="KW-0472">Membrane</keyword>
<feature type="transmembrane region" description="Helical" evidence="2">
    <location>
        <begin position="212"/>
        <end position="234"/>
    </location>
</feature>
<feature type="compositionally biased region" description="Low complexity" evidence="1">
    <location>
        <begin position="295"/>
        <end position="304"/>
    </location>
</feature>
<dbReference type="Proteomes" id="UP001596305">
    <property type="component" value="Unassembled WGS sequence"/>
</dbReference>
<feature type="region of interest" description="Disordered" evidence="1">
    <location>
        <begin position="113"/>
        <end position="137"/>
    </location>
</feature>
<feature type="compositionally biased region" description="Low complexity" evidence="1">
    <location>
        <begin position="11"/>
        <end position="21"/>
    </location>
</feature>
<evidence type="ECO:0000256" key="2">
    <source>
        <dbReference type="SAM" id="Phobius"/>
    </source>
</evidence>
<dbReference type="RefSeq" id="WP_204810054.1">
    <property type="nucleotide sequence ID" value="NZ_BAAAIY010000002.1"/>
</dbReference>
<accession>A0ABW1XB56</accession>